<organism evidence="2 3">
    <name type="scientific">Polyrhizophydium stewartii</name>
    <dbReference type="NCBI Taxonomy" id="2732419"/>
    <lineage>
        <taxon>Eukaryota</taxon>
        <taxon>Fungi</taxon>
        <taxon>Fungi incertae sedis</taxon>
        <taxon>Chytridiomycota</taxon>
        <taxon>Chytridiomycota incertae sedis</taxon>
        <taxon>Chytridiomycetes</taxon>
        <taxon>Rhizophydiales</taxon>
        <taxon>Rhizophydiales incertae sedis</taxon>
        <taxon>Polyrhizophydium</taxon>
    </lineage>
</organism>
<feature type="compositionally biased region" description="Basic residues" evidence="1">
    <location>
        <begin position="26"/>
        <end position="38"/>
    </location>
</feature>
<name>A0ABR4NIZ1_9FUNG</name>
<evidence type="ECO:0000256" key="1">
    <source>
        <dbReference type="SAM" id="MobiDB-lite"/>
    </source>
</evidence>
<evidence type="ECO:0000313" key="2">
    <source>
        <dbReference type="EMBL" id="KAL2919505.1"/>
    </source>
</evidence>
<reference evidence="2 3" key="1">
    <citation type="submission" date="2023-09" db="EMBL/GenBank/DDBJ databases">
        <title>Pangenome analysis of Batrachochytrium dendrobatidis and related Chytrids.</title>
        <authorList>
            <person name="Yacoub M.N."/>
            <person name="Stajich J.E."/>
            <person name="James T.Y."/>
        </authorList>
    </citation>
    <scope>NUCLEOTIDE SEQUENCE [LARGE SCALE GENOMIC DNA]</scope>
    <source>
        <strain evidence="2 3">JEL0888</strain>
    </source>
</reference>
<protein>
    <submittedName>
        <fullName evidence="2">Uncharacterized protein</fullName>
    </submittedName>
</protein>
<accession>A0ABR4NIZ1</accession>
<proteinExistence type="predicted"/>
<gene>
    <name evidence="2" type="ORF">HK105_201152</name>
</gene>
<dbReference type="Proteomes" id="UP001527925">
    <property type="component" value="Unassembled WGS sequence"/>
</dbReference>
<feature type="compositionally biased region" description="Low complexity" evidence="1">
    <location>
        <begin position="16"/>
        <end position="25"/>
    </location>
</feature>
<dbReference type="EMBL" id="JADGIZ020000003">
    <property type="protein sequence ID" value="KAL2919505.1"/>
    <property type="molecule type" value="Genomic_DNA"/>
</dbReference>
<sequence>MLPFDATKYMPRSERPASAPSSSHASSHRRSGSSHHSRQTQWPPEFVVRHVDQDDLYRAELAVPHPPGALPRCHTPASSQGIGISSGAVEYVSDSESPRSARDSVFERISRPVSKCAMRHPDHGVAEQNDIAEKIHQRRLQSKLSNIKRLILHVKMQQTPLELKPVLYRPIQSSLRSNAQSSSQIPVAKPPWKYSFSSSKTKRQMEHDGSDRTQSGKLLRQSRGGSTHSGTDKRDSSGSQPADDDADCKPFLRRLVPFIAIPHPPGALQENPYRRRLRIEIDAAYRDVISRGRKPEW</sequence>
<feature type="region of interest" description="Disordered" evidence="1">
    <location>
        <begin position="1"/>
        <end position="47"/>
    </location>
</feature>
<comment type="caution">
    <text evidence="2">The sequence shown here is derived from an EMBL/GenBank/DDBJ whole genome shotgun (WGS) entry which is preliminary data.</text>
</comment>
<evidence type="ECO:0000313" key="3">
    <source>
        <dbReference type="Proteomes" id="UP001527925"/>
    </source>
</evidence>
<feature type="region of interest" description="Disordered" evidence="1">
    <location>
        <begin position="176"/>
        <end position="247"/>
    </location>
</feature>
<keyword evidence="3" id="KW-1185">Reference proteome</keyword>